<organism evidence="12 13">
    <name type="scientific">Cladophialophora carrionii CBS 160.54</name>
    <dbReference type="NCBI Taxonomy" id="1279043"/>
    <lineage>
        <taxon>Eukaryota</taxon>
        <taxon>Fungi</taxon>
        <taxon>Dikarya</taxon>
        <taxon>Ascomycota</taxon>
        <taxon>Pezizomycotina</taxon>
        <taxon>Eurotiomycetes</taxon>
        <taxon>Chaetothyriomycetidae</taxon>
        <taxon>Chaetothyriales</taxon>
        <taxon>Herpotrichiellaceae</taxon>
        <taxon>Cladophialophora</taxon>
    </lineage>
</organism>
<evidence type="ECO:0000259" key="10">
    <source>
        <dbReference type="PROSITE" id="PS50975"/>
    </source>
</evidence>
<comment type="cofactor">
    <cofactor evidence="1">
        <name>biotin</name>
        <dbReference type="ChEBI" id="CHEBI:57586"/>
    </cofactor>
</comment>
<sequence>MISRDLSLEPLKHIRKVLIANRGEIAVRCIHACIASGVKTVAIYTEADATSLHVSLADESVALPGTNSTGYLQIPDILDICARHKVDAVIPGYGFLSENETFARKIVDAGMVFVGPSVESILEMGLKHRARDLAVAAKVPVVPGTDLLTSEADALEAANRIGFPVMLKASAGGGGMGLQICKGEAEIASAFAQVTSRGETLFHNAGVFLEKYYASAHHIEVQVFGNGVDVVHFGERECSVQRRHQKVLEECPSPFVQAHPGLREKITQSAVAYAAVLKYKSAGTVEFLVDDITGDYFFLEMNTRIQVEHPITEMCYGVDLVALMLRQADFEKGGYPGIPSPDLLKYRGIEPHGAAIEVRVYAENPYRGFSPAPGLLQDVSWASDEGVRIDTWVKTGQTVTPYYDPLVAKVITHAPNRPKCLAKMSQALSQSKVQGPPTNIDFLRSLITSKPFGLGNTLTNFLPKAFTYRPCAIDVITPGAFTTVQDYPARPGMGHGVPQCGPMDNVSFRIANLLVTNSPGVEALEMTLSGPELLFTAHAVIAICGAPVEVTVDGAPADMWTRLSVKAGQKVKVGAIKGGGCRVYLAVKGGFPEVPTYLGSKSTAPGLKYGGIQGRQLQPNDFILLSAESCATALETEKYSLPAECIPSYTIPEVYVMHGPHDSDDIMTPEDREMMYTTKWRVGHNSNRTGIRLEGPKPRWARSNGGEGGSHPSNILDYGYPSPGGLNWTGDDPVAFTMDSPNLGGLICSTTVVAGDLWRLGQLKPGDHMSMRPISYAQARELSGRVESYIEDLAKLISGATDDKPTLDLSLAEGEAGPAILKQVPAEGGRPAATYRQGGDCFILLELGEQQIDILITVRIRLITSKLMEMKIPGVTVVPNVTALLVQFDPKLISQDKLLDILSGIYSSVELTKSTKIRTREFHLPAVLDHPVLQEGIAQYMATTRPTAAYLPDNVEYLRRNNGLATRREAFTRCIDTPFLIVAVGFLCGAPELLPLNPMNQLRAQKYNPSRTYTPGGTIGMGGSLFSMYPVEQPGGYMLVGRTVEGWDTYGTKQGFSPDKPWMYEPFDLVYFHEVSLEEYGTIHRDYFAGKFQYDIREGLFDVDAVVASIEASKQDPAYIAFKDGQRKGVEEQLALETRLYAEWKAQKEAEAAEEAIRLKELVREELDPSMQVTSPMDANVWKVLVGEGDTLKKGQVLVILEAMKMEINVCAPDALDGAVVKVVATKPGHTVAPGSMLVVGKK</sequence>
<dbReference type="FunFam" id="3.30.1490.20:FF:000003">
    <property type="entry name" value="acetyl-CoA carboxylase isoform X1"/>
    <property type="match status" value="1"/>
</dbReference>
<evidence type="ECO:0000256" key="6">
    <source>
        <dbReference type="ARBA" id="ARBA00023267"/>
    </source>
</evidence>
<evidence type="ECO:0000256" key="4">
    <source>
        <dbReference type="ARBA" id="ARBA00022801"/>
    </source>
</evidence>
<dbReference type="GeneID" id="19988696"/>
<dbReference type="InterPro" id="IPR005481">
    <property type="entry name" value="BC-like_N"/>
</dbReference>
<dbReference type="PROSITE" id="PS50979">
    <property type="entry name" value="BC"/>
    <property type="match status" value="1"/>
</dbReference>
<keyword evidence="4" id="KW-0378">Hydrolase</keyword>
<dbReference type="Pfam" id="PF02785">
    <property type="entry name" value="Biotin_carb_C"/>
    <property type="match status" value="1"/>
</dbReference>
<dbReference type="PROSITE" id="PS00188">
    <property type="entry name" value="BIOTIN"/>
    <property type="match status" value="1"/>
</dbReference>
<evidence type="ECO:0000256" key="3">
    <source>
        <dbReference type="ARBA" id="ARBA00022741"/>
    </source>
</evidence>
<dbReference type="SUPFAM" id="SSF50891">
    <property type="entry name" value="Cyclophilin-like"/>
    <property type="match status" value="2"/>
</dbReference>
<dbReference type="InterPro" id="IPR005482">
    <property type="entry name" value="Biotin_COase_C"/>
</dbReference>
<gene>
    <name evidence="12" type="ORF">G647_10203</name>
</gene>
<dbReference type="VEuPathDB" id="FungiDB:G647_10203"/>
<evidence type="ECO:0000256" key="7">
    <source>
        <dbReference type="PROSITE-ProRule" id="PRU00409"/>
    </source>
</evidence>
<dbReference type="Pfam" id="PF02626">
    <property type="entry name" value="CT_A_B"/>
    <property type="match status" value="1"/>
</dbReference>
<dbReference type="GO" id="GO:0005524">
    <property type="term" value="F:ATP binding"/>
    <property type="evidence" value="ECO:0007669"/>
    <property type="project" value="UniProtKB-UniRule"/>
</dbReference>
<dbReference type="InterPro" id="IPR011053">
    <property type="entry name" value="Single_hybrid_motif"/>
</dbReference>
<dbReference type="InterPro" id="IPR011761">
    <property type="entry name" value="ATP-grasp"/>
</dbReference>
<dbReference type="PROSITE" id="PS00867">
    <property type="entry name" value="CPSASE_2"/>
    <property type="match status" value="1"/>
</dbReference>
<feature type="domain" description="Biotin carboxylation" evidence="11">
    <location>
        <begin position="13"/>
        <end position="467"/>
    </location>
</feature>
<dbReference type="SUPFAM" id="SSF56059">
    <property type="entry name" value="Glutathione synthetase ATP-binding domain-like"/>
    <property type="match status" value="1"/>
</dbReference>
<dbReference type="SUPFAM" id="SSF52440">
    <property type="entry name" value="PreATP-grasp domain"/>
    <property type="match status" value="1"/>
</dbReference>
<evidence type="ECO:0000256" key="1">
    <source>
        <dbReference type="ARBA" id="ARBA00001953"/>
    </source>
</evidence>
<dbReference type="SUPFAM" id="SSF160467">
    <property type="entry name" value="PH0987 N-terminal domain-like"/>
    <property type="match status" value="1"/>
</dbReference>
<name>V9DKB0_9EURO</name>
<dbReference type="GO" id="GO:0046872">
    <property type="term" value="F:metal ion binding"/>
    <property type="evidence" value="ECO:0007669"/>
    <property type="project" value="InterPro"/>
</dbReference>
<dbReference type="InterPro" id="IPR005479">
    <property type="entry name" value="CPAse_ATP-bd"/>
</dbReference>
<evidence type="ECO:0000313" key="13">
    <source>
        <dbReference type="Proteomes" id="UP000030678"/>
    </source>
</evidence>
<dbReference type="OrthoDB" id="196847at2759"/>
<dbReference type="Pfam" id="PF02682">
    <property type="entry name" value="CT_C_D"/>
    <property type="match status" value="1"/>
</dbReference>
<evidence type="ECO:0000313" key="12">
    <source>
        <dbReference type="EMBL" id="ETI26758.1"/>
    </source>
</evidence>
<dbReference type="CDD" id="cd06850">
    <property type="entry name" value="biotinyl_domain"/>
    <property type="match status" value="1"/>
</dbReference>
<dbReference type="InterPro" id="IPR016185">
    <property type="entry name" value="PreATP-grasp_dom_sf"/>
</dbReference>
<dbReference type="PROSITE" id="PS50968">
    <property type="entry name" value="BIOTINYL_LIPOYL"/>
    <property type="match status" value="1"/>
</dbReference>
<evidence type="ECO:0000256" key="5">
    <source>
        <dbReference type="ARBA" id="ARBA00022840"/>
    </source>
</evidence>
<keyword evidence="6" id="KW-0092">Biotin</keyword>
<dbReference type="InterPro" id="IPR029000">
    <property type="entry name" value="Cyclophilin-like_dom_sf"/>
</dbReference>
<dbReference type="Gene3D" id="2.40.100.10">
    <property type="entry name" value="Cyclophilin-like"/>
    <property type="match status" value="2"/>
</dbReference>
<dbReference type="Pfam" id="PF00364">
    <property type="entry name" value="Biotin_lipoyl"/>
    <property type="match status" value="1"/>
</dbReference>
<dbReference type="GO" id="GO:0016787">
    <property type="term" value="F:hydrolase activity"/>
    <property type="evidence" value="ECO:0007669"/>
    <property type="project" value="UniProtKB-KW"/>
</dbReference>
<dbReference type="SUPFAM" id="SSF51230">
    <property type="entry name" value="Single hybrid motif"/>
    <property type="match status" value="1"/>
</dbReference>
<dbReference type="PANTHER" id="PTHR18866:SF128">
    <property type="entry name" value="UREA AMIDOLYASE"/>
    <property type="match status" value="1"/>
</dbReference>
<evidence type="ECO:0000259" key="9">
    <source>
        <dbReference type="PROSITE" id="PS50968"/>
    </source>
</evidence>
<dbReference type="Gene3D" id="3.30.470.20">
    <property type="entry name" value="ATP-grasp fold, B domain"/>
    <property type="match status" value="1"/>
</dbReference>
<dbReference type="PROSITE" id="PS50975">
    <property type="entry name" value="ATP_GRASP"/>
    <property type="match status" value="1"/>
</dbReference>
<dbReference type="EMBL" id="KB822700">
    <property type="protein sequence ID" value="ETI26758.1"/>
    <property type="molecule type" value="Genomic_DNA"/>
</dbReference>
<keyword evidence="3 7" id="KW-0547">Nucleotide-binding</keyword>
<dbReference type="RefSeq" id="XP_008724417.1">
    <property type="nucleotide sequence ID" value="XM_008726195.1"/>
</dbReference>
<feature type="domain" description="Lipoyl-binding" evidence="9">
    <location>
        <begin position="1163"/>
        <end position="1242"/>
    </location>
</feature>
<dbReference type="InterPro" id="IPR011764">
    <property type="entry name" value="Biotin_carboxylation_dom"/>
</dbReference>
<keyword evidence="5 7" id="KW-0067">ATP-binding</keyword>
<dbReference type="Proteomes" id="UP000030678">
    <property type="component" value="Unassembled WGS sequence"/>
</dbReference>
<dbReference type="Pfam" id="PF02786">
    <property type="entry name" value="CPSase_L_D2"/>
    <property type="match status" value="1"/>
</dbReference>
<dbReference type="SMART" id="SM00796">
    <property type="entry name" value="AHS1"/>
    <property type="match status" value="1"/>
</dbReference>
<dbReference type="GO" id="GO:0016874">
    <property type="term" value="F:ligase activity"/>
    <property type="evidence" value="ECO:0007669"/>
    <property type="project" value="UniProtKB-KW"/>
</dbReference>
<evidence type="ECO:0000256" key="8">
    <source>
        <dbReference type="SAM" id="MobiDB-lite"/>
    </source>
</evidence>
<dbReference type="InterPro" id="IPR011054">
    <property type="entry name" value="Rudment_hybrid_motif"/>
</dbReference>
<dbReference type="SUPFAM" id="SSF51246">
    <property type="entry name" value="Rudiment single hybrid motif"/>
    <property type="match status" value="1"/>
</dbReference>
<dbReference type="PROSITE" id="PS00866">
    <property type="entry name" value="CPSASE_1"/>
    <property type="match status" value="1"/>
</dbReference>
<dbReference type="Pfam" id="PF00289">
    <property type="entry name" value="Biotin_carb_N"/>
    <property type="match status" value="1"/>
</dbReference>
<protein>
    <submittedName>
        <fullName evidence="12">Urea carboxylase</fullName>
    </submittedName>
</protein>
<dbReference type="HOGENOM" id="CLU_002162_0_1_1"/>
<dbReference type="InterPro" id="IPR001882">
    <property type="entry name" value="Biotin_BS"/>
</dbReference>
<evidence type="ECO:0000256" key="2">
    <source>
        <dbReference type="ARBA" id="ARBA00022598"/>
    </source>
</evidence>
<dbReference type="SMART" id="SM00878">
    <property type="entry name" value="Biotin_carb_C"/>
    <property type="match status" value="1"/>
</dbReference>
<keyword evidence="2" id="KW-0436">Ligase</keyword>
<feature type="domain" description="ATP-grasp" evidence="10">
    <location>
        <begin position="131"/>
        <end position="329"/>
    </location>
</feature>
<evidence type="ECO:0000259" key="11">
    <source>
        <dbReference type="PROSITE" id="PS50979"/>
    </source>
</evidence>
<feature type="region of interest" description="Disordered" evidence="8">
    <location>
        <begin position="687"/>
        <end position="712"/>
    </location>
</feature>
<dbReference type="AlphaFoldDB" id="V9DKB0"/>
<dbReference type="Gene3D" id="2.40.50.100">
    <property type="match status" value="1"/>
</dbReference>
<dbReference type="Gene3D" id="3.30.1360.40">
    <property type="match status" value="1"/>
</dbReference>
<dbReference type="InterPro" id="IPR050856">
    <property type="entry name" value="Biotin_carboxylase_complex"/>
</dbReference>
<dbReference type="InterPro" id="IPR000089">
    <property type="entry name" value="Biotin_lipoyl"/>
</dbReference>
<dbReference type="InterPro" id="IPR003833">
    <property type="entry name" value="CT_C_D"/>
</dbReference>
<proteinExistence type="predicted"/>
<accession>V9DKB0</accession>
<dbReference type="PANTHER" id="PTHR18866">
    <property type="entry name" value="CARBOXYLASE:PYRUVATE/ACETYL-COA/PROPIONYL-COA CARBOXYLASE"/>
    <property type="match status" value="1"/>
</dbReference>
<reference evidence="12 13" key="1">
    <citation type="submission" date="2013-03" db="EMBL/GenBank/DDBJ databases">
        <title>The Genome Sequence of Cladophialophora carrionii CBS 160.54.</title>
        <authorList>
            <consortium name="The Broad Institute Genomics Platform"/>
            <person name="Cuomo C."/>
            <person name="de Hoog S."/>
            <person name="Gorbushina A."/>
            <person name="Walker B."/>
            <person name="Young S.K."/>
            <person name="Zeng Q."/>
            <person name="Gargeya S."/>
            <person name="Fitzgerald M."/>
            <person name="Haas B."/>
            <person name="Abouelleil A."/>
            <person name="Allen A.W."/>
            <person name="Alvarado L."/>
            <person name="Arachchi H.M."/>
            <person name="Berlin A.M."/>
            <person name="Chapman S.B."/>
            <person name="Gainer-Dewar J."/>
            <person name="Goldberg J."/>
            <person name="Griggs A."/>
            <person name="Gujja S."/>
            <person name="Hansen M."/>
            <person name="Howarth C."/>
            <person name="Imamovic A."/>
            <person name="Ireland A."/>
            <person name="Larimer J."/>
            <person name="McCowan C."/>
            <person name="Murphy C."/>
            <person name="Pearson M."/>
            <person name="Poon T.W."/>
            <person name="Priest M."/>
            <person name="Roberts A."/>
            <person name="Saif S."/>
            <person name="Shea T."/>
            <person name="Sisk P."/>
            <person name="Sykes S."/>
            <person name="Wortman J."/>
            <person name="Nusbaum C."/>
            <person name="Birren B."/>
        </authorList>
    </citation>
    <scope>NUCLEOTIDE SEQUENCE [LARGE SCALE GENOMIC DNA]</scope>
    <source>
        <strain evidence="12 13">CBS 160.54</strain>
    </source>
</reference>
<dbReference type="SMART" id="SM00797">
    <property type="entry name" value="AHS2"/>
    <property type="match status" value="1"/>
</dbReference>
<dbReference type="InterPro" id="IPR003778">
    <property type="entry name" value="CT_A_B"/>
</dbReference>